<keyword evidence="1" id="KW-0812">Transmembrane</keyword>
<keyword evidence="1" id="KW-0472">Membrane</keyword>
<proteinExistence type="predicted"/>
<dbReference type="AlphaFoldDB" id="A0A920CZ32"/>
<keyword evidence="1" id="KW-1133">Transmembrane helix</keyword>
<evidence type="ECO:0000313" key="2">
    <source>
        <dbReference type="EMBL" id="GIP18486.1"/>
    </source>
</evidence>
<feature type="transmembrane region" description="Helical" evidence="1">
    <location>
        <begin position="21"/>
        <end position="41"/>
    </location>
</feature>
<evidence type="ECO:0000256" key="1">
    <source>
        <dbReference type="SAM" id="Phobius"/>
    </source>
</evidence>
<keyword evidence="3" id="KW-1185">Reference proteome</keyword>
<organism evidence="2 3">
    <name type="scientific">Paenibacillus montaniterrae</name>
    <dbReference type="NCBI Taxonomy" id="429341"/>
    <lineage>
        <taxon>Bacteria</taxon>
        <taxon>Bacillati</taxon>
        <taxon>Bacillota</taxon>
        <taxon>Bacilli</taxon>
        <taxon>Bacillales</taxon>
        <taxon>Paenibacillaceae</taxon>
        <taxon>Paenibacillus</taxon>
    </lineage>
</organism>
<gene>
    <name evidence="2" type="ORF">J40TS1_41280</name>
</gene>
<dbReference type="EMBL" id="BOSE01000009">
    <property type="protein sequence ID" value="GIP18486.1"/>
    <property type="molecule type" value="Genomic_DNA"/>
</dbReference>
<sequence length="871" mass="98347">MIRNLSETAINRMKNAGVKEMIIAVILLAVLISLFFIPSQIQSLGIKRQALPEYVKDGKAEAIAELDQQAGNIKLASNEGKDLYINTETLNIKVVDTQTRTEWSSLSLDKDSSVVDKSPVIIKYLGKDGALYEWDAYTYAIQNKRYKLNQIDNGVQIVFDFFETESYRLNEYVPQKILAANYEAHFIDKIEEKLAAGAITEAQALKFKDALTLTYQYDKANDLYYYRFAGLPPLSLVRDLIAMTKAIEYTTDMLIEESSIHGLAVKITQPANFIVTMEVTLDKGDLVVKVPTYEIANSNDFYTMQNISVFPSFGMAAAKNVADGYIFVPDGTGALFKMNTFNGKFPEYERPIYNNTYYDKLYEMSEFPENLMMPVFGLYYTDQKGKSSGLLGIVEKGAELGKIKVQLGVEDTSLGGTPNNKVFSSFDAMQFSRVKVFGPYSEEEARFTASTGVMDVDYTVRYKLFAGKVTHFELAKAYQTYLVDQNGLQLSYDNRPKLFLDVVGGLTLEKRFLGIPYHKSQSMTSYSQLLSILQDLDGIPTVINYQGVFNDGLHNSIGNKAELVKANGNKEELEQLMNYAASNDHELFFNIDLMRVYKDDDGFKPKRNAVYGFDNKPQAIHQYNLALGIFDTYTTKQYLLHPLNLSNTVDRFIKDSSEFNNVFVNDLGSSYYASYNDKEIVSPIISNSIVHENLQKLTQSKTVALDNPNSDKLAYAKYAANISRESSDYGTMYMSVPFRQLVMNGLTQYTTLNVNLSADRSDYFILQALELGSIPKFTITAENVDILKYSEFRHLFATEYRAMEQRIKELYEEYSAGMAKIGSGEIVNHRIVDENVFETSYASGVKVIVNYNKFAVTVEGQQLDALGYIIQ</sequence>
<name>A0A920CZ32_9BACL</name>
<reference evidence="2" key="1">
    <citation type="submission" date="2021-03" db="EMBL/GenBank/DDBJ databases">
        <title>Antimicrobial resistance genes in bacteria isolated from Japanese honey, and their potential for conferring macrolide and lincosamide resistance in the American foulbrood pathogen Paenibacillus larvae.</title>
        <authorList>
            <person name="Okamoto M."/>
            <person name="Kumagai M."/>
            <person name="Kanamori H."/>
            <person name="Takamatsu D."/>
        </authorList>
    </citation>
    <scope>NUCLEOTIDE SEQUENCE</scope>
    <source>
        <strain evidence="2">J40TS1</strain>
    </source>
</reference>
<dbReference type="Proteomes" id="UP000683139">
    <property type="component" value="Unassembled WGS sequence"/>
</dbReference>
<protein>
    <submittedName>
        <fullName evidence="2">Uncharacterized protein</fullName>
    </submittedName>
</protein>
<accession>A0A920CZ32</accession>
<dbReference type="RefSeq" id="WP_213518982.1">
    <property type="nucleotide sequence ID" value="NZ_BOSE01000009.1"/>
</dbReference>
<dbReference type="InterPro" id="IPR043751">
    <property type="entry name" value="DUF5696"/>
</dbReference>
<dbReference type="Pfam" id="PF18952">
    <property type="entry name" value="DUF5696"/>
    <property type="match status" value="1"/>
</dbReference>
<comment type="caution">
    <text evidence="2">The sequence shown here is derived from an EMBL/GenBank/DDBJ whole genome shotgun (WGS) entry which is preliminary data.</text>
</comment>
<evidence type="ECO:0000313" key="3">
    <source>
        <dbReference type="Proteomes" id="UP000683139"/>
    </source>
</evidence>